<sequence length="114" mass="13203">MGVSTPSSPERPRVWSHDQNDYLERQKPVLERYCARQGWPCEVVADLGSGMDYHKKGLKRLEHDILADRIGRLVITHHDRRFDVIAIEDLNVVEMLSHKRDWANADMGFGGFRC</sequence>
<dbReference type="InterPro" id="IPR006119">
    <property type="entry name" value="Resolv_N"/>
</dbReference>
<evidence type="ECO:0000313" key="2">
    <source>
        <dbReference type="EMBL" id="PSR35191.1"/>
    </source>
</evidence>
<proteinExistence type="predicted"/>
<dbReference type="EMBL" id="PXYW01000003">
    <property type="protein sequence ID" value="PSR35191.1"/>
    <property type="molecule type" value="Genomic_DNA"/>
</dbReference>
<dbReference type="InterPro" id="IPR036162">
    <property type="entry name" value="Resolvase-like_N_sf"/>
</dbReference>
<feature type="domain" description="Resolvase/invertase-type recombinase catalytic" evidence="1">
    <location>
        <begin position="13"/>
        <end position="81"/>
    </location>
</feature>
<dbReference type="Gene3D" id="3.40.50.1390">
    <property type="entry name" value="Resolvase, N-terminal catalytic domain"/>
    <property type="match status" value="1"/>
</dbReference>
<name>A0A2T2XL33_9FIRM</name>
<dbReference type="GO" id="GO:0000150">
    <property type="term" value="F:DNA strand exchange activity"/>
    <property type="evidence" value="ECO:0007669"/>
    <property type="project" value="InterPro"/>
</dbReference>
<organism evidence="2 3">
    <name type="scientific">Sulfobacillus benefaciens</name>
    <dbReference type="NCBI Taxonomy" id="453960"/>
    <lineage>
        <taxon>Bacteria</taxon>
        <taxon>Bacillati</taxon>
        <taxon>Bacillota</taxon>
        <taxon>Clostridia</taxon>
        <taxon>Eubacteriales</taxon>
        <taxon>Clostridiales Family XVII. Incertae Sedis</taxon>
        <taxon>Sulfobacillus</taxon>
    </lineage>
</organism>
<comment type="caution">
    <text evidence="2">The sequence shown here is derived from an EMBL/GenBank/DDBJ whole genome shotgun (WGS) entry which is preliminary data.</text>
</comment>
<evidence type="ECO:0000313" key="3">
    <source>
        <dbReference type="Proteomes" id="UP000242972"/>
    </source>
</evidence>
<reference evidence="2 3" key="1">
    <citation type="journal article" date="2014" name="BMC Genomics">
        <title>Comparison of environmental and isolate Sulfobacillus genomes reveals diverse carbon, sulfur, nitrogen, and hydrogen metabolisms.</title>
        <authorList>
            <person name="Justice N.B."/>
            <person name="Norman A."/>
            <person name="Brown C.T."/>
            <person name="Singh A."/>
            <person name="Thomas B.C."/>
            <person name="Banfield J.F."/>
        </authorList>
    </citation>
    <scope>NUCLEOTIDE SEQUENCE [LARGE SCALE GENOMIC DNA]</scope>
    <source>
        <strain evidence="2">AMDSBA4</strain>
    </source>
</reference>
<dbReference type="GO" id="GO:0003677">
    <property type="term" value="F:DNA binding"/>
    <property type="evidence" value="ECO:0007669"/>
    <property type="project" value="InterPro"/>
</dbReference>
<dbReference type="AlphaFoldDB" id="A0A2T2XL33"/>
<accession>A0A2T2XL33</accession>
<dbReference type="Proteomes" id="UP000242972">
    <property type="component" value="Unassembled WGS sequence"/>
</dbReference>
<protein>
    <recommendedName>
        <fullName evidence="1">Resolvase/invertase-type recombinase catalytic domain-containing protein</fullName>
    </recommendedName>
</protein>
<dbReference type="Pfam" id="PF00239">
    <property type="entry name" value="Resolvase"/>
    <property type="match status" value="1"/>
</dbReference>
<dbReference type="SUPFAM" id="SSF53041">
    <property type="entry name" value="Resolvase-like"/>
    <property type="match status" value="1"/>
</dbReference>
<evidence type="ECO:0000259" key="1">
    <source>
        <dbReference type="Pfam" id="PF00239"/>
    </source>
</evidence>
<gene>
    <name evidence="2" type="ORF">C7B46_01920</name>
</gene>